<feature type="transmembrane region" description="Helical" evidence="2">
    <location>
        <begin position="38"/>
        <end position="57"/>
    </location>
</feature>
<dbReference type="SMART" id="SM00267">
    <property type="entry name" value="GGDEF"/>
    <property type="match status" value="1"/>
</dbReference>
<dbReference type="PANTHER" id="PTHR45138:SF24">
    <property type="entry name" value="DIGUANYLATE CYCLASE DGCC-RELATED"/>
    <property type="match status" value="1"/>
</dbReference>
<feature type="transmembrane region" description="Helical" evidence="2">
    <location>
        <begin position="87"/>
        <end position="105"/>
    </location>
</feature>
<accession>A0A5C8ZN05</accession>
<organism evidence="4 5">
    <name type="scientific">Quadrisphaera setariae</name>
    <dbReference type="NCBI Taxonomy" id="2593304"/>
    <lineage>
        <taxon>Bacteria</taxon>
        <taxon>Bacillati</taxon>
        <taxon>Actinomycetota</taxon>
        <taxon>Actinomycetes</taxon>
        <taxon>Kineosporiales</taxon>
        <taxon>Kineosporiaceae</taxon>
        <taxon>Quadrisphaera</taxon>
    </lineage>
</organism>
<name>A0A5C8ZN05_9ACTN</name>
<dbReference type="SUPFAM" id="SSF55073">
    <property type="entry name" value="Nucleotide cyclase"/>
    <property type="match status" value="1"/>
</dbReference>
<evidence type="ECO:0000256" key="2">
    <source>
        <dbReference type="SAM" id="Phobius"/>
    </source>
</evidence>
<protein>
    <submittedName>
        <fullName evidence="4">GGDEF domain-containing protein</fullName>
    </submittedName>
</protein>
<dbReference type="EMBL" id="VKAC01000001">
    <property type="protein sequence ID" value="TXR58180.1"/>
    <property type="molecule type" value="Genomic_DNA"/>
</dbReference>
<keyword evidence="2" id="KW-0812">Transmembrane</keyword>
<feature type="transmembrane region" description="Helical" evidence="2">
    <location>
        <begin position="64"/>
        <end position="81"/>
    </location>
</feature>
<feature type="domain" description="GGDEF" evidence="3">
    <location>
        <begin position="195"/>
        <end position="319"/>
    </location>
</feature>
<keyword evidence="2" id="KW-1133">Transmembrane helix</keyword>
<dbReference type="GO" id="GO:0005886">
    <property type="term" value="C:plasma membrane"/>
    <property type="evidence" value="ECO:0007669"/>
    <property type="project" value="TreeGrafter"/>
</dbReference>
<proteinExistence type="predicted"/>
<dbReference type="Pfam" id="PF00990">
    <property type="entry name" value="GGDEF"/>
    <property type="match status" value="1"/>
</dbReference>
<dbReference type="PANTHER" id="PTHR45138">
    <property type="entry name" value="REGULATORY COMPONENTS OF SENSORY TRANSDUCTION SYSTEM"/>
    <property type="match status" value="1"/>
</dbReference>
<feature type="transmembrane region" description="Helical" evidence="2">
    <location>
        <begin position="117"/>
        <end position="134"/>
    </location>
</feature>
<dbReference type="NCBIfam" id="TIGR00254">
    <property type="entry name" value="GGDEF"/>
    <property type="match status" value="1"/>
</dbReference>
<dbReference type="GO" id="GO:1902201">
    <property type="term" value="P:negative regulation of bacterial-type flagellum-dependent cell motility"/>
    <property type="evidence" value="ECO:0007669"/>
    <property type="project" value="TreeGrafter"/>
</dbReference>
<dbReference type="Gene3D" id="3.30.70.270">
    <property type="match status" value="1"/>
</dbReference>
<evidence type="ECO:0000313" key="5">
    <source>
        <dbReference type="Proteomes" id="UP000321234"/>
    </source>
</evidence>
<dbReference type="RefSeq" id="WP_147924789.1">
    <property type="nucleotide sequence ID" value="NZ_VKAC01000001.1"/>
</dbReference>
<gene>
    <name evidence="4" type="ORF">FMM08_03095</name>
</gene>
<keyword evidence="5" id="KW-1185">Reference proteome</keyword>
<dbReference type="GO" id="GO:0052621">
    <property type="term" value="F:diguanylate cyclase activity"/>
    <property type="evidence" value="ECO:0007669"/>
    <property type="project" value="TreeGrafter"/>
</dbReference>
<dbReference type="Proteomes" id="UP000321234">
    <property type="component" value="Unassembled WGS sequence"/>
</dbReference>
<comment type="caution">
    <text evidence="4">The sequence shown here is derived from an EMBL/GenBank/DDBJ whole genome shotgun (WGS) entry which is preliminary data.</text>
</comment>
<evidence type="ECO:0000256" key="1">
    <source>
        <dbReference type="SAM" id="MobiDB-lite"/>
    </source>
</evidence>
<keyword evidence="2" id="KW-0472">Membrane</keyword>
<evidence type="ECO:0000259" key="3">
    <source>
        <dbReference type="PROSITE" id="PS50887"/>
    </source>
</evidence>
<dbReference type="OrthoDB" id="23692at2"/>
<dbReference type="InterPro" id="IPR043128">
    <property type="entry name" value="Rev_trsase/Diguanyl_cyclase"/>
</dbReference>
<evidence type="ECO:0000313" key="4">
    <source>
        <dbReference type="EMBL" id="TXR58180.1"/>
    </source>
</evidence>
<reference evidence="4 5" key="1">
    <citation type="submission" date="2019-07" db="EMBL/GenBank/DDBJ databases">
        <title>Quadrisphaera sp. strain DD2A genome sequencing and assembly.</title>
        <authorList>
            <person name="Kim I."/>
        </authorList>
    </citation>
    <scope>NUCLEOTIDE SEQUENCE [LARGE SCALE GENOMIC DNA]</scope>
    <source>
        <strain evidence="4 5">DD2A</strain>
    </source>
</reference>
<feature type="region of interest" description="Disordered" evidence="1">
    <location>
        <begin position="299"/>
        <end position="328"/>
    </location>
</feature>
<dbReference type="GO" id="GO:0043709">
    <property type="term" value="P:cell adhesion involved in single-species biofilm formation"/>
    <property type="evidence" value="ECO:0007669"/>
    <property type="project" value="TreeGrafter"/>
</dbReference>
<dbReference type="CDD" id="cd01949">
    <property type="entry name" value="GGDEF"/>
    <property type="match status" value="1"/>
</dbReference>
<dbReference type="PROSITE" id="PS50887">
    <property type="entry name" value="GGDEF"/>
    <property type="match status" value="1"/>
</dbReference>
<dbReference type="InterPro" id="IPR050469">
    <property type="entry name" value="Diguanylate_Cyclase"/>
</dbReference>
<sequence>MRAPGQSHVAVLALVYAISGLLLLVSAAMPLSPHSPLVVIRTLGASGVAGAVVVQLLGRRWPAATVHVAFAVFSTFVMVAAAVSVTAVGVVGLGPAVIAACLYAAHAFSVRAGRAHVLFLLCAATAGALLSAAGTPFVPWLVVPVTAAAVFEVHGLFVRRLQAAADLDPLTGVANRRHWQEVAARDLVRAERAGQQLSVVVIDLDGFEAINDAHGHAAGDQLLRELAQCWQQGLRVGDLLGRHGGDEFVLSLPGAGPSEAAALVARLRSSHPMTWSAGTATSGGGHDVTSLLARADADLYAHKRARPSEGPSEPRASRAPADRPAARS</sequence>
<dbReference type="AlphaFoldDB" id="A0A5C8ZN05"/>
<dbReference type="InterPro" id="IPR029787">
    <property type="entry name" value="Nucleotide_cyclase"/>
</dbReference>
<dbReference type="InterPro" id="IPR000160">
    <property type="entry name" value="GGDEF_dom"/>
</dbReference>